<keyword evidence="2 5" id="KW-0812">Transmembrane</keyword>
<evidence type="ECO:0000313" key="7">
    <source>
        <dbReference type="EMBL" id="GDY54981.1"/>
    </source>
</evidence>
<feature type="transmembrane region" description="Helical" evidence="5">
    <location>
        <begin position="20"/>
        <end position="44"/>
    </location>
</feature>
<evidence type="ECO:0000256" key="3">
    <source>
        <dbReference type="ARBA" id="ARBA00022989"/>
    </source>
</evidence>
<organism evidence="7 8">
    <name type="scientific">Streptomyces violaceusniger</name>
    <dbReference type="NCBI Taxonomy" id="68280"/>
    <lineage>
        <taxon>Bacteria</taxon>
        <taxon>Bacillati</taxon>
        <taxon>Actinomycetota</taxon>
        <taxon>Actinomycetes</taxon>
        <taxon>Kitasatosporales</taxon>
        <taxon>Streptomycetaceae</taxon>
        <taxon>Streptomyces</taxon>
        <taxon>Streptomyces violaceusniger group</taxon>
    </lineage>
</organism>
<dbReference type="GO" id="GO:0140359">
    <property type="term" value="F:ABC-type transporter activity"/>
    <property type="evidence" value="ECO:0007669"/>
    <property type="project" value="InterPro"/>
</dbReference>
<comment type="subcellular location">
    <subcellularLocation>
        <location evidence="1">Cell membrane</location>
        <topology evidence="1">Multi-pass membrane protein</topology>
    </subcellularLocation>
</comment>
<reference evidence="7 8" key="1">
    <citation type="journal article" date="2020" name="Int. J. Syst. Evol. Microbiol.">
        <title>Reclassification of Streptomyces castelarensis and Streptomyces sporoclivatus as later heterotypic synonyms of Streptomyces antimycoticus.</title>
        <authorList>
            <person name="Komaki H."/>
            <person name="Tamura T."/>
        </authorList>
    </citation>
    <scope>NUCLEOTIDE SEQUENCE [LARGE SCALE GENOMIC DNA]</scope>
    <source>
        <strain evidence="7 8">NBRC 13459</strain>
    </source>
</reference>
<evidence type="ECO:0000313" key="8">
    <source>
        <dbReference type="Proteomes" id="UP000301309"/>
    </source>
</evidence>
<dbReference type="InterPro" id="IPR036640">
    <property type="entry name" value="ABC1_TM_sf"/>
</dbReference>
<keyword evidence="3 5" id="KW-1133">Transmembrane helix</keyword>
<dbReference type="Gene3D" id="1.20.1560.10">
    <property type="entry name" value="ABC transporter type 1, transmembrane domain"/>
    <property type="match status" value="1"/>
</dbReference>
<feature type="transmembrane region" description="Helical" evidence="5">
    <location>
        <begin position="56"/>
        <end position="77"/>
    </location>
</feature>
<dbReference type="EMBL" id="BJHW01000001">
    <property type="protein sequence ID" value="GDY54981.1"/>
    <property type="molecule type" value="Genomic_DNA"/>
</dbReference>
<name>A0A4D4L078_STRVO</name>
<dbReference type="AlphaFoldDB" id="A0A4D4L078"/>
<keyword evidence="4 5" id="KW-0472">Membrane</keyword>
<accession>A0A4D4L078</accession>
<dbReference type="GO" id="GO:0005886">
    <property type="term" value="C:plasma membrane"/>
    <property type="evidence" value="ECO:0007669"/>
    <property type="project" value="UniProtKB-SubCell"/>
</dbReference>
<comment type="caution">
    <text evidence="7">The sequence shown here is derived from an EMBL/GenBank/DDBJ whole genome shotgun (WGS) entry which is preliminary data.</text>
</comment>
<dbReference type="Proteomes" id="UP000301309">
    <property type="component" value="Unassembled WGS sequence"/>
</dbReference>
<evidence type="ECO:0000256" key="2">
    <source>
        <dbReference type="ARBA" id="ARBA00022692"/>
    </source>
</evidence>
<feature type="domain" description="ABC transmembrane type-1" evidence="6">
    <location>
        <begin position="23"/>
        <end position="126"/>
    </location>
</feature>
<sequence length="164" mass="17745">MFHVKPIDPRLLRYARATRFFLAASVALGLTGAGLVIAQAMLIAEIVVGAFQRGDGVTALTLPLGLLALVAVGRAAVSWLTELAAHKAGAAVKSELRLRLLERAVRLGPSWLDSQRTGVLTTLATRASTRWTTTSRAICPSWGWPWWCRWRCSPGSSPRTGSPR</sequence>
<evidence type="ECO:0000256" key="5">
    <source>
        <dbReference type="SAM" id="Phobius"/>
    </source>
</evidence>
<evidence type="ECO:0000256" key="1">
    <source>
        <dbReference type="ARBA" id="ARBA00004651"/>
    </source>
</evidence>
<dbReference type="SUPFAM" id="SSF90123">
    <property type="entry name" value="ABC transporter transmembrane region"/>
    <property type="match status" value="1"/>
</dbReference>
<dbReference type="GO" id="GO:0005524">
    <property type="term" value="F:ATP binding"/>
    <property type="evidence" value="ECO:0007669"/>
    <property type="project" value="InterPro"/>
</dbReference>
<proteinExistence type="predicted"/>
<dbReference type="InterPro" id="IPR011527">
    <property type="entry name" value="ABC1_TM_dom"/>
</dbReference>
<evidence type="ECO:0000259" key="6">
    <source>
        <dbReference type="PROSITE" id="PS50929"/>
    </source>
</evidence>
<protein>
    <recommendedName>
        <fullName evidence="6">ABC transmembrane type-1 domain-containing protein</fullName>
    </recommendedName>
</protein>
<dbReference type="Pfam" id="PF00664">
    <property type="entry name" value="ABC_membrane"/>
    <property type="match status" value="1"/>
</dbReference>
<gene>
    <name evidence="7" type="ORF">SVIO_056040</name>
</gene>
<keyword evidence="8" id="KW-1185">Reference proteome</keyword>
<evidence type="ECO:0000256" key="4">
    <source>
        <dbReference type="ARBA" id="ARBA00023136"/>
    </source>
</evidence>
<dbReference type="PROSITE" id="PS50929">
    <property type="entry name" value="ABC_TM1F"/>
    <property type="match status" value="1"/>
</dbReference>